<dbReference type="EMBL" id="JAVLET010000011">
    <property type="protein sequence ID" value="KAL0466934.1"/>
    <property type="molecule type" value="Genomic_DNA"/>
</dbReference>
<proteinExistence type="predicted"/>
<protein>
    <submittedName>
        <fullName evidence="2">Uncharacterized protein</fullName>
    </submittedName>
</protein>
<dbReference type="Proteomes" id="UP001451303">
    <property type="component" value="Unassembled WGS sequence"/>
</dbReference>
<gene>
    <name evidence="2" type="ORF">QR685DRAFT_534798</name>
</gene>
<sequence length="78" mass="9064">MKRACSSTIQEWANWCSFWAQHTFANTNLKCLLSYQYCNYVRRYKSSNYSATHLKAVIIFHGCKFSLLAVIIAVHMHG</sequence>
<reference evidence="2 3" key="1">
    <citation type="submission" date="2023-09" db="EMBL/GenBank/DDBJ databases">
        <title>Multi-omics analysis of a traditional fermented food reveals byproduct-associated fungal strains for waste-to-food upcycling.</title>
        <authorList>
            <consortium name="Lawrence Berkeley National Laboratory"/>
            <person name="Rekdal V.M."/>
            <person name="Villalobos-Escobedo J.M."/>
            <person name="Rodriguez-Valeron N."/>
            <person name="Garcia M.O."/>
            <person name="Vasquez D.P."/>
            <person name="Damayanti I."/>
            <person name="Sorensen P.M."/>
            <person name="Baidoo E.E."/>
            <person name="De Carvalho A.C."/>
            <person name="Riley R."/>
            <person name="Lipzen A."/>
            <person name="He G."/>
            <person name="Yan M."/>
            <person name="Haridas S."/>
            <person name="Daum C."/>
            <person name="Yoshinaga Y."/>
            <person name="Ng V."/>
            <person name="Grigoriev I.V."/>
            <person name="Munk R."/>
            <person name="Nuraida L."/>
            <person name="Wijaya C.H."/>
            <person name="Morales P.-C."/>
            <person name="Keasling J.D."/>
        </authorList>
    </citation>
    <scope>NUCLEOTIDE SEQUENCE [LARGE SCALE GENOMIC DNA]</scope>
    <source>
        <strain evidence="2 3">FGSC 2613</strain>
    </source>
</reference>
<keyword evidence="1" id="KW-0472">Membrane</keyword>
<evidence type="ECO:0000313" key="3">
    <source>
        <dbReference type="Proteomes" id="UP001451303"/>
    </source>
</evidence>
<organism evidence="2 3">
    <name type="scientific">Neurospora intermedia</name>
    <dbReference type="NCBI Taxonomy" id="5142"/>
    <lineage>
        <taxon>Eukaryota</taxon>
        <taxon>Fungi</taxon>
        <taxon>Dikarya</taxon>
        <taxon>Ascomycota</taxon>
        <taxon>Pezizomycotina</taxon>
        <taxon>Sordariomycetes</taxon>
        <taxon>Sordariomycetidae</taxon>
        <taxon>Sordariales</taxon>
        <taxon>Sordariaceae</taxon>
        <taxon>Neurospora</taxon>
    </lineage>
</organism>
<feature type="transmembrane region" description="Helical" evidence="1">
    <location>
        <begin position="52"/>
        <end position="76"/>
    </location>
</feature>
<accession>A0ABR3D2M2</accession>
<name>A0ABR3D2M2_NEUIN</name>
<keyword evidence="1" id="KW-0812">Transmembrane</keyword>
<keyword evidence="3" id="KW-1185">Reference proteome</keyword>
<comment type="caution">
    <text evidence="2">The sequence shown here is derived from an EMBL/GenBank/DDBJ whole genome shotgun (WGS) entry which is preliminary data.</text>
</comment>
<keyword evidence="1" id="KW-1133">Transmembrane helix</keyword>
<evidence type="ECO:0000313" key="2">
    <source>
        <dbReference type="EMBL" id="KAL0466934.1"/>
    </source>
</evidence>
<evidence type="ECO:0000256" key="1">
    <source>
        <dbReference type="SAM" id="Phobius"/>
    </source>
</evidence>